<dbReference type="InterPro" id="IPR035892">
    <property type="entry name" value="C2_domain_sf"/>
</dbReference>
<dbReference type="SMART" id="SM00239">
    <property type="entry name" value="C2"/>
    <property type="match status" value="2"/>
</dbReference>
<dbReference type="PANTHER" id="PTHR10024">
    <property type="entry name" value="SYNAPTOTAGMIN"/>
    <property type="match status" value="1"/>
</dbReference>
<dbReference type="PROSITE" id="PS50004">
    <property type="entry name" value="C2"/>
    <property type="match status" value="2"/>
</dbReference>
<accession>A0A667HMU1</accession>
<keyword evidence="3" id="KW-1133">Transmembrane helix</keyword>
<organism evidence="5 6">
    <name type="scientific">Lynx canadensis</name>
    <name type="common">Canada lynx</name>
    <name type="synonym">Felis canadensis</name>
    <dbReference type="NCBI Taxonomy" id="61383"/>
    <lineage>
        <taxon>Eukaryota</taxon>
        <taxon>Metazoa</taxon>
        <taxon>Chordata</taxon>
        <taxon>Craniata</taxon>
        <taxon>Vertebrata</taxon>
        <taxon>Euteleostomi</taxon>
        <taxon>Mammalia</taxon>
        <taxon>Eutheria</taxon>
        <taxon>Laurasiatheria</taxon>
        <taxon>Carnivora</taxon>
        <taxon>Feliformia</taxon>
        <taxon>Felidae</taxon>
        <taxon>Felinae</taxon>
        <taxon>Lynx</taxon>
    </lineage>
</organism>
<keyword evidence="6" id="KW-1185">Reference proteome</keyword>
<evidence type="ECO:0000313" key="6">
    <source>
        <dbReference type="Proteomes" id="UP000472241"/>
    </source>
</evidence>
<dbReference type="GO" id="GO:0000149">
    <property type="term" value="F:SNARE binding"/>
    <property type="evidence" value="ECO:0007669"/>
    <property type="project" value="TreeGrafter"/>
</dbReference>
<keyword evidence="2" id="KW-0677">Repeat</keyword>
<keyword evidence="3" id="KW-0812">Transmembrane</keyword>
<evidence type="ECO:0000256" key="1">
    <source>
        <dbReference type="ARBA" id="ARBA00006996"/>
    </source>
</evidence>
<name>A0A667HMU1_LYNCA</name>
<dbReference type="GO" id="GO:0005509">
    <property type="term" value="F:calcium ion binding"/>
    <property type="evidence" value="ECO:0007669"/>
    <property type="project" value="TreeGrafter"/>
</dbReference>
<evidence type="ECO:0000259" key="4">
    <source>
        <dbReference type="PROSITE" id="PS50004"/>
    </source>
</evidence>
<evidence type="ECO:0000256" key="2">
    <source>
        <dbReference type="ARBA" id="ARBA00022737"/>
    </source>
</evidence>
<dbReference type="Proteomes" id="UP000472241">
    <property type="component" value="Unplaced"/>
</dbReference>
<dbReference type="AlphaFoldDB" id="A0A667HMU1"/>
<dbReference type="GO" id="GO:0048488">
    <property type="term" value="P:synaptic vesicle endocytosis"/>
    <property type="evidence" value="ECO:0007669"/>
    <property type="project" value="TreeGrafter"/>
</dbReference>
<feature type="transmembrane region" description="Helical" evidence="3">
    <location>
        <begin position="69"/>
        <end position="95"/>
    </location>
</feature>
<reference evidence="5" key="1">
    <citation type="submission" date="2025-08" db="UniProtKB">
        <authorList>
            <consortium name="Ensembl"/>
        </authorList>
    </citation>
    <scope>IDENTIFICATION</scope>
</reference>
<proteinExistence type="inferred from homology"/>
<dbReference type="GO" id="GO:0005544">
    <property type="term" value="F:calcium-dependent phospholipid binding"/>
    <property type="evidence" value="ECO:0007669"/>
    <property type="project" value="TreeGrafter"/>
</dbReference>
<sequence>MGRPPDAHSTLAPAGTTTVPGLIPDLVAGLPCELRDAQQGSGDGGPGGGSCCPRMHLGPLSAPPPGPSWALTAVAVAAGVLAVSCLLCVACCCCYQGCRKKPRGQEAVGLGGPQGTTSIHLVQPDVESSESAPGGPRHWGRLLLSLGYDFGSQEIQVGLKQAADLRAGGPGGTADPYARVSLSTGVGHTHETRVHRGTLCPTFHETCCFHVRLGWGGGGAGGRGRGEGARSLALLQVPQRELARTALRVQVLSFRRFSAHEPLAELSLPLGTVDPQHVLEQWYQLGPPGTTEPEPSGELCLSLRYVPGSGRLTVVVLEARGLSPGLADPYVKVQLMLNQRKWKKRKTSARKGTAAPYFNEAFTFLVPFSQVQSVDLVLAVWARGPHFRAEPVGKVLLGARASGQALQHWADMLAHARRPVAQWHRLRPAGEVDGALALKPRLHLPLPGS</sequence>
<dbReference type="SUPFAM" id="SSF49562">
    <property type="entry name" value="C2 domain (Calcium/lipid-binding domain, CaLB)"/>
    <property type="match status" value="2"/>
</dbReference>
<dbReference type="InterPro" id="IPR000008">
    <property type="entry name" value="C2_dom"/>
</dbReference>
<keyword evidence="3" id="KW-0472">Membrane</keyword>
<evidence type="ECO:0000313" key="5">
    <source>
        <dbReference type="Ensembl" id="ENSLCNP00005021138.1"/>
    </source>
</evidence>
<dbReference type="InterPro" id="IPR001565">
    <property type="entry name" value="Synaptotagmin"/>
</dbReference>
<evidence type="ECO:0000256" key="3">
    <source>
        <dbReference type="SAM" id="Phobius"/>
    </source>
</evidence>
<dbReference type="Pfam" id="PF00168">
    <property type="entry name" value="C2"/>
    <property type="match status" value="3"/>
</dbReference>
<dbReference type="GO" id="GO:0048791">
    <property type="term" value="P:calcium ion-regulated exocytosis of neurotransmitter"/>
    <property type="evidence" value="ECO:0007669"/>
    <property type="project" value="TreeGrafter"/>
</dbReference>
<reference evidence="5" key="2">
    <citation type="submission" date="2025-09" db="UniProtKB">
        <authorList>
            <consortium name="Ensembl"/>
        </authorList>
    </citation>
    <scope>IDENTIFICATION</scope>
</reference>
<feature type="domain" description="C2" evidence="4">
    <location>
        <begin position="138"/>
        <end position="283"/>
    </location>
</feature>
<dbReference type="GO" id="GO:0030672">
    <property type="term" value="C:synaptic vesicle membrane"/>
    <property type="evidence" value="ECO:0007669"/>
    <property type="project" value="TreeGrafter"/>
</dbReference>
<dbReference type="PANTHER" id="PTHR10024:SF249">
    <property type="entry name" value="SYNAPTOTAGMIN-8"/>
    <property type="match status" value="1"/>
</dbReference>
<feature type="domain" description="C2" evidence="4">
    <location>
        <begin position="295"/>
        <end position="424"/>
    </location>
</feature>
<dbReference type="GO" id="GO:0005886">
    <property type="term" value="C:plasma membrane"/>
    <property type="evidence" value="ECO:0007669"/>
    <property type="project" value="TreeGrafter"/>
</dbReference>
<dbReference type="FunFam" id="2.60.40.150:FF:000182">
    <property type="entry name" value="Synaptotagmin 8"/>
    <property type="match status" value="1"/>
</dbReference>
<dbReference type="GO" id="GO:0001786">
    <property type="term" value="F:phosphatidylserine binding"/>
    <property type="evidence" value="ECO:0007669"/>
    <property type="project" value="TreeGrafter"/>
</dbReference>
<dbReference type="GO" id="GO:0030276">
    <property type="term" value="F:clathrin binding"/>
    <property type="evidence" value="ECO:0007669"/>
    <property type="project" value="TreeGrafter"/>
</dbReference>
<dbReference type="GO" id="GO:0031045">
    <property type="term" value="C:dense core granule"/>
    <property type="evidence" value="ECO:0007669"/>
    <property type="project" value="TreeGrafter"/>
</dbReference>
<dbReference type="PRINTS" id="PR00399">
    <property type="entry name" value="SYNAPTOTAGMN"/>
</dbReference>
<protein>
    <submittedName>
        <fullName evidence="5">Synaptotagmin 8</fullName>
    </submittedName>
</protein>
<dbReference type="GO" id="GO:0030424">
    <property type="term" value="C:axon"/>
    <property type="evidence" value="ECO:0007669"/>
    <property type="project" value="TreeGrafter"/>
</dbReference>
<dbReference type="Ensembl" id="ENSLCNT00005023661.1">
    <property type="protein sequence ID" value="ENSLCNP00005021138.1"/>
    <property type="gene ID" value="ENSLCNG00005013790.1"/>
</dbReference>
<comment type="similarity">
    <text evidence="1">Belongs to the synaptotagmin family.</text>
</comment>
<dbReference type="Gene3D" id="2.60.40.150">
    <property type="entry name" value="C2 domain"/>
    <property type="match status" value="2"/>
</dbReference>